<evidence type="ECO:0000313" key="3">
    <source>
        <dbReference type="Proteomes" id="UP000184499"/>
    </source>
</evidence>
<organism evidence="2 3">
    <name type="scientific">Aspergillus brasiliensis (strain CBS 101740 / IMI 381727 / IBT 21946)</name>
    <dbReference type="NCBI Taxonomy" id="767769"/>
    <lineage>
        <taxon>Eukaryota</taxon>
        <taxon>Fungi</taxon>
        <taxon>Dikarya</taxon>
        <taxon>Ascomycota</taxon>
        <taxon>Pezizomycotina</taxon>
        <taxon>Eurotiomycetes</taxon>
        <taxon>Eurotiomycetidae</taxon>
        <taxon>Eurotiales</taxon>
        <taxon>Aspergillaceae</taxon>
        <taxon>Aspergillus</taxon>
        <taxon>Aspergillus subgen. Circumdati</taxon>
    </lineage>
</organism>
<gene>
    <name evidence="2" type="ORF">ASPBRDRAFT_610207</name>
</gene>
<proteinExistence type="predicted"/>
<protein>
    <submittedName>
        <fullName evidence="2">Uncharacterized protein</fullName>
    </submittedName>
</protein>
<keyword evidence="1" id="KW-0812">Transmembrane</keyword>
<keyword evidence="1" id="KW-0472">Membrane</keyword>
<evidence type="ECO:0000256" key="1">
    <source>
        <dbReference type="SAM" id="Phobius"/>
    </source>
</evidence>
<dbReference type="RefSeq" id="XP_067478610.1">
    <property type="nucleotide sequence ID" value="XM_067628277.1"/>
</dbReference>
<evidence type="ECO:0000313" key="2">
    <source>
        <dbReference type="EMBL" id="OJJ71362.1"/>
    </source>
</evidence>
<accession>A0A1L9UIB7</accession>
<dbReference type="GeneID" id="93580765"/>
<keyword evidence="3" id="KW-1185">Reference proteome</keyword>
<name>A0A1L9UIB7_ASPBC</name>
<feature type="transmembrane region" description="Helical" evidence="1">
    <location>
        <begin position="12"/>
        <end position="30"/>
    </location>
</feature>
<dbReference type="VEuPathDB" id="FungiDB:ASPBRDRAFT_610207"/>
<dbReference type="EMBL" id="KV878685">
    <property type="protein sequence ID" value="OJJ71362.1"/>
    <property type="molecule type" value="Genomic_DNA"/>
</dbReference>
<dbReference type="Proteomes" id="UP000184499">
    <property type="component" value="Unassembled WGS sequence"/>
</dbReference>
<reference evidence="3" key="1">
    <citation type="journal article" date="2017" name="Genome Biol.">
        <title>Comparative genomics reveals high biological diversity and specific adaptations in the industrially and medically important fungal genus Aspergillus.</title>
        <authorList>
            <person name="de Vries R.P."/>
            <person name="Riley R."/>
            <person name="Wiebenga A."/>
            <person name="Aguilar-Osorio G."/>
            <person name="Amillis S."/>
            <person name="Uchima C.A."/>
            <person name="Anderluh G."/>
            <person name="Asadollahi M."/>
            <person name="Askin M."/>
            <person name="Barry K."/>
            <person name="Battaglia E."/>
            <person name="Bayram O."/>
            <person name="Benocci T."/>
            <person name="Braus-Stromeyer S.A."/>
            <person name="Caldana C."/>
            <person name="Canovas D."/>
            <person name="Cerqueira G.C."/>
            <person name="Chen F."/>
            <person name="Chen W."/>
            <person name="Choi C."/>
            <person name="Clum A."/>
            <person name="Dos Santos R.A."/>
            <person name="Damasio A.R."/>
            <person name="Diallinas G."/>
            <person name="Emri T."/>
            <person name="Fekete E."/>
            <person name="Flipphi M."/>
            <person name="Freyberg S."/>
            <person name="Gallo A."/>
            <person name="Gournas C."/>
            <person name="Habgood R."/>
            <person name="Hainaut M."/>
            <person name="Harispe M.L."/>
            <person name="Henrissat B."/>
            <person name="Hilden K.S."/>
            <person name="Hope R."/>
            <person name="Hossain A."/>
            <person name="Karabika E."/>
            <person name="Karaffa L."/>
            <person name="Karanyi Z."/>
            <person name="Krasevec N."/>
            <person name="Kuo A."/>
            <person name="Kusch H."/>
            <person name="LaButti K."/>
            <person name="Lagendijk E.L."/>
            <person name="Lapidus A."/>
            <person name="Levasseur A."/>
            <person name="Lindquist E."/>
            <person name="Lipzen A."/>
            <person name="Logrieco A.F."/>
            <person name="MacCabe A."/>
            <person name="Maekelae M.R."/>
            <person name="Malavazi I."/>
            <person name="Melin P."/>
            <person name="Meyer V."/>
            <person name="Mielnichuk N."/>
            <person name="Miskei M."/>
            <person name="Molnar A.P."/>
            <person name="Mule G."/>
            <person name="Ngan C.Y."/>
            <person name="Orejas M."/>
            <person name="Orosz E."/>
            <person name="Ouedraogo J.P."/>
            <person name="Overkamp K.M."/>
            <person name="Park H.-S."/>
            <person name="Perrone G."/>
            <person name="Piumi F."/>
            <person name="Punt P.J."/>
            <person name="Ram A.F."/>
            <person name="Ramon A."/>
            <person name="Rauscher S."/>
            <person name="Record E."/>
            <person name="Riano-Pachon D.M."/>
            <person name="Robert V."/>
            <person name="Roehrig J."/>
            <person name="Ruller R."/>
            <person name="Salamov A."/>
            <person name="Salih N.S."/>
            <person name="Samson R.A."/>
            <person name="Sandor E."/>
            <person name="Sanguinetti M."/>
            <person name="Schuetze T."/>
            <person name="Sepcic K."/>
            <person name="Shelest E."/>
            <person name="Sherlock G."/>
            <person name="Sophianopoulou V."/>
            <person name="Squina F.M."/>
            <person name="Sun H."/>
            <person name="Susca A."/>
            <person name="Todd R.B."/>
            <person name="Tsang A."/>
            <person name="Unkles S.E."/>
            <person name="van de Wiele N."/>
            <person name="van Rossen-Uffink D."/>
            <person name="Oliveira J.V."/>
            <person name="Vesth T.C."/>
            <person name="Visser J."/>
            <person name="Yu J.-H."/>
            <person name="Zhou M."/>
            <person name="Andersen M.R."/>
            <person name="Archer D.B."/>
            <person name="Baker S.E."/>
            <person name="Benoit I."/>
            <person name="Brakhage A.A."/>
            <person name="Braus G.H."/>
            <person name="Fischer R."/>
            <person name="Frisvad J.C."/>
            <person name="Goldman G.H."/>
            <person name="Houbraken J."/>
            <person name="Oakley B."/>
            <person name="Pocsi I."/>
            <person name="Scazzocchio C."/>
            <person name="Seiboth B."/>
            <person name="vanKuyk P.A."/>
            <person name="Wortman J."/>
            <person name="Dyer P.S."/>
            <person name="Grigoriev I.V."/>
        </authorList>
    </citation>
    <scope>NUCLEOTIDE SEQUENCE [LARGE SCALE GENOMIC DNA]</scope>
    <source>
        <strain evidence="3">CBS 101740 / IMI 381727 / IBT 21946</strain>
    </source>
</reference>
<dbReference type="AlphaFoldDB" id="A0A1L9UIB7"/>
<keyword evidence="1" id="KW-1133">Transmembrane helix</keyword>
<sequence length="58" mass="6696">MELVSFDCHFLRYLSMLLLLFVAGIFLFIMPPFPLEKLRPRLCGFWLCIALAFSGQAV</sequence>